<dbReference type="Proteomes" id="UP001310022">
    <property type="component" value="Unassembled WGS sequence"/>
</dbReference>
<evidence type="ECO:0000313" key="4">
    <source>
        <dbReference type="Proteomes" id="UP001310022"/>
    </source>
</evidence>
<dbReference type="RefSeq" id="WP_338238004.1">
    <property type="nucleotide sequence ID" value="NZ_BQKE01000002.1"/>
</dbReference>
<accession>A0AAN4W0A4</accession>
<dbReference type="AlphaFoldDB" id="A0AAN4W0A4"/>
<organism evidence="3 4">
    <name type="scientific">Persicobacter diffluens</name>
    <dbReference type="NCBI Taxonomy" id="981"/>
    <lineage>
        <taxon>Bacteria</taxon>
        <taxon>Pseudomonadati</taxon>
        <taxon>Bacteroidota</taxon>
        <taxon>Cytophagia</taxon>
        <taxon>Cytophagales</taxon>
        <taxon>Persicobacteraceae</taxon>
        <taxon>Persicobacter</taxon>
    </lineage>
</organism>
<feature type="domain" description="DUF3347" evidence="2">
    <location>
        <begin position="48"/>
        <end position="118"/>
    </location>
</feature>
<dbReference type="PROSITE" id="PS51257">
    <property type="entry name" value="PROKAR_LIPOPROTEIN"/>
    <property type="match status" value="1"/>
</dbReference>
<keyword evidence="4" id="KW-1185">Reference proteome</keyword>
<dbReference type="Pfam" id="PF11827">
    <property type="entry name" value="DUF3347"/>
    <property type="match status" value="1"/>
</dbReference>
<keyword evidence="1" id="KW-0732">Signal</keyword>
<name>A0AAN4W0A4_9BACT</name>
<feature type="chain" id="PRO_5042826241" description="DUF3347 domain-containing protein" evidence="1">
    <location>
        <begin position="18"/>
        <end position="167"/>
    </location>
</feature>
<dbReference type="EMBL" id="BQKE01000002">
    <property type="protein sequence ID" value="GJM62767.1"/>
    <property type="molecule type" value="Genomic_DNA"/>
</dbReference>
<dbReference type="InterPro" id="IPR021782">
    <property type="entry name" value="DUF3347"/>
</dbReference>
<evidence type="ECO:0000313" key="3">
    <source>
        <dbReference type="EMBL" id="GJM62767.1"/>
    </source>
</evidence>
<proteinExistence type="predicted"/>
<evidence type="ECO:0000259" key="2">
    <source>
        <dbReference type="Pfam" id="PF11827"/>
    </source>
</evidence>
<sequence>MKNLNVMLMFFALIAFASCGTEQKESQANTTTEVETAANTTASPKVLLEQYFVLKDALVLTNAQNAQLAAAPLEASLKTVGLDEAAQVANKIATATDVELQRVAFEDLSKAVYDFTKANPTGIQVYQQFCPMAFDNKGAFWLAAEKEVNNPYFGDKMLHCGYVKEEY</sequence>
<reference evidence="3 4" key="1">
    <citation type="submission" date="2021-12" db="EMBL/GenBank/DDBJ databases">
        <title>Genome sequencing of bacteria with rrn-lacking chromosome and rrn-plasmid.</title>
        <authorList>
            <person name="Anda M."/>
            <person name="Iwasaki W."/>
        </authorList>
    </citation>
    <scope>NUCLEOTIDE SEQUENCE [LARGE SCALE GENOMIC DNA]</scope>
    <source>
        <strain evidence="3 4">NBRC 15940</strain>
    </source>
</reference>
<comment type="caution">
    <text evidence="3">The sequence shown here is derived from an EMBL/GenBank/DDBJ whole genome shotgun (WGS) entry which is preliminary data.</text>
</comment>
<feature type="signal peptide" evidence="1">
    <location>
        <begin position="1"/>
        <end position="17"/>
    </location>
</feature>
<protein>
    <recommendedName>
        <fullName evidence="2">DUF3347 domain-containing protein</fullName>
    </recommendedName>
</protein>
<gene>
    <name evidence="3" type="ORF">PEDI_33190</name>
</gene>
<evidence type="ECO:0000256" key="1">
    <source>
        <dbReference type="SAM" id="SignalP"/>
    </source>
</evidence>